<dbReference type="Proteomes" id="UP000430202">
    <property type="component" value="Unassembled WGS sequence"/>
</dbReference>
<dbReference type="Pfam" id="PF13910">
    <property type="entry name" value="DUF4209"/>
    <property type="match status" value="1"/>
</dbReference>
<name>A0A653P4S8_9FLAO</name>
<dbReference type="AlphaFoldDB" id="A0A653P4S8"/>
<evidence type="ECO:0000259" key="1">
    <source>
        <dbReference type="Pfam" id="PF13910"/>
    </source>
</evidence>
<evidence type="ECO:0000313" key="3">
    <source>
        <dbReference type="Proteomes" id="UP000430202"/>
    </source>
</evidence>
<gene>
    <name evidence="2" type="ORF">MARI151_20129</name>
</gene>
<dbReference type="EMBL" id="CABWLR010000002">
    <property type="protein sequence ID" value="VXB25105.1"/>
    <property type="molecule type" value="Genomic_DNA"/>
</dbReference>
<organism evidence="2 3">
    <name type="scientific">Maribacter litoralis</name>
    <dbReference type="NCBI Taxonomy" id="2059726"/>
    <lineage>
        <taxon>Bacteria</taxon>
        <taxon>Pseudomonadati</taxon>
        <taxon>Bacteroidota</taxon>
        <taxon>Flavobacteriia</taxon>
        <taxon>Flavobacteriales</taxon>
        <taxon>Flavobacteriaceae</taxon>
        <taxon>Maribacter</taxon>
    </lineage>
</organism>
<evidence type="ECO:0000313" key="2">
    <source>
        <dbReference type="EMBL" id="VXB25105.1"/>
    </source>
</evidence>
<feature type="domain" description="DUF4209" evidence="1">
    <location>
        <begin position="522"/>
        <end position="590"/>
    </location>
</feature>
<reference evidence="2 3" key="1">
    <citation type="submission" date="2019-10" db="EMBL/GenBank/DDBJ databases">
        <authorList>
            <person name="Karimi E."/>
        </authorList>
    </citation>
    <scope>NUCLEOTIDE SEQUENCE [LARGE SCALE GENOMIC DNA]</scope>
    <source>
        <strain evidence="2">Maribacter sp. 151</strain>
    </source>
</reference>
<accession>A0A653P4S8</accession>
<keyword evidence="3" id="KW-1185">Reference proteome</keyword>
<sequence length="602" mass="70642">MCNCLYIQLLCPISRNLYPMFENLEEYYDFLEEDNSLIRSYGISNKLNSIIEKTQDVTEKKILSYEMFFNDLNFEKGKLIPKYSIGEKSYPELSLFDDNFEYIKSRATSKDIANPRNKAKYNHIIWESPEKHIDYAKRAIDNYFTFLKNISLPKDDNLTNRGFTLNYENLFILSETINYKKKEIIEFFISHLNKDELNGYQKYSIMDFILSKGKKVIKKYVEDFFNYSKSVIDNTLYPDFSKEYLNLLILICSKQGVSAKEYQNKLGDFHIIDSEKHEESFAVHDYYLKALKQYQKAGNKEKIEEVTLLIEKAKDNLNFKSIKSEHSSPELQKWWDNLKAYTTELADKGESKEIYEYLILANIFPKADVLDKKVKSVMMDLVSTMNFDINRNVSGSESSGINEYNIHIQNFSLRHLWLIFTKGLKNQKIGFESLKDYFKSHTWYGEDIISTNADGIKETFNWLDLLMPSFASYFTQSEIDLKENKNSVTGYILSIDSLVLKFEGVLRSFSRNIGAQTIDIKENGTQERISFEKLLENDKIKDIIPEDDIAFFKFIFTSEGMNLRNNIAHCFYKPKNYSAAVMWLLTCAFLKLGNYKFNRIEK</sequence>
<dbReference type="InterPro" id="IPR025209">
    <property type="entry name" value="DUF4209"/>
</dbReference>
<protein>
    <recommendedName>
        <fullName evidence="1">DUF4209 domain-containing protein</fullName>
    </recommendedName>
</protein>
<proteinExistence type="predicted"/>